<name>A0A1H7GJ08_9HYPH</name>
<evidence type="ECO:0000313" key="2">
    <source>
        <dbReference type="Proteomes" id="UP000199664"/>
    </source>
</evidence>
<dbReference type="STRING" id="1036779.SAMN04515666_101357"/>
<proteinExistence type="predicted"/>
<organism evidence="1 2">
    <name type="scientific">Bosea lupini</name>
    <dbReference type="NCBI Taxonomy" id="1036779"/>
    <lineage>
        <taxon>Bacteria</taxon>
        <taxon>Pseudomonadati</taxon>
        <taxon>Pseudomonadota</taxon>
        <taxon>Alphaproteobacteria</taxon>
        <taxon>Hyphomicrobiales</taxon>
        <taxon>Boseaceae</taxon>
        <taxon>Bosea</taxon>
    </lineage>
</organism>
<evidence type="ECO:0000313" key="1">
    <source>
        <dbReference type="EMBL" id="SEK37527.1"/>
    </source>
</evidence>
<reference evidence="2" key="1">
    <citation type="submission" date="2016-10" db="EMBL/GenBank/DDBJ databases">
        <authorList>
            <person name="Varghese N."/>
            <person name="Submissions S."/>
        </authorList>
    </citation>
    <scope>NUCLEOTIDE SEQUENCE [LARGE SCALE GENOMIC DNA]</scope>
    <source>
        <strain evidence="2">LMG 26383,CCUG 61248,R- 45681</strain>
    </source>
</reference>
<dbReference type="Proteomes" id="UP000199664">
    <property type="component" value="Unassembled WGS sequence"/>
</dbReference>
<dbReference type="RefSeq" id="WP_091829187.1">
    <property type="nucleotide sequence ID" value="NZ_FOAN01000001.1"/>
</dbReference>
<dbReference type="AlphaFoldDB" id="A0A1H7GJ08"/>
<protein>
    <submittedName>
        <fullName evidence="1">Uncharacterized protein</fullName>
    </submittedName>
</protein>
<gene>
    <name evidence="1" type="ORF">SAMN04515666_101357</name>
</gene>
<dbReference type="OrthoDB" id="6576970at2"/>
<keyword evidence="2" id="KW-1185">Reference proteome</keyword>
<dbReference type="EMBL" id="FOAN01000001">
    <property type="protein sequence ID" value="SEK37527.1"/>
    <property type="molecule type" value="Genomic_DNA"/>
</dbReference>
<accession>A0A1H7GJ08</accession>
<sequence>MALADCLATAVAGGEISEAESRALLRRFDQLQRERGQAPGAAAAAKVALEQEMRAEAVEARRIVALTEAVRARVVADVVAYRTAKGEADIMEGVLGLFEHFGFHGYSSVEGRTKAIVGAAHARMEEALATFDRSAVLGRRRNQPQLEQVVRELFGEDTKNPAAKRMAEVFAEVAEDLRQRFNGAGGAIGKLDGWGLPQSHDARALLSVGRDEWKSAIRPRLDLDRMRDPLTGERLGAERLDEALDRAFERIVTNGEIDIEPKGVALGSALRNQRSEHRFLIFKSPDDWLAYAADFGQGDPFAAMMSHVRGMARDIAAMEILGPNPGATVEWLKQWAKVERAKLTTGEASLWRGGPKDVETKAGLIDYRVDALWQEIRGNEPVSGRLAMGFAAVRSALTSALLGSASVTAVATDPFVANAAKRLSGLPTTNYLASVVKTFTGASRAEAIRSGLMLEDAMHVMGKEARYAGSLGGPVWTNWLADRTLTLSGLSPWTQARKHLFGMEMQAFAADEAGKAFDAIDPRFRRMLEGYGIDSAGWDVIRAAEPHKPPRSAGVLRPVDVMAADRAVGERWLEAIMGETERAVPSGTKRMRAYARAGTAKGTVTGEFVDSFMQFKAFGLSLTMLQLEAVGREMGGFGRAAGARYAGSLLFGLTMGGALASQLRQIANGKDPQPMDDARFWMGAIKTGGGFGLYGDFLFADQNRFGQDVLTAMAGPTFGLVTDVTKATLGNVQKVAKGDDTETGKDVVGLARRYTPVASSLFYARAGWNRVFMDQLQFIADPDAHRRFRDMERRTRREYDQGYWWRPGDLGPARAPELGNVAGDLAP</sequence>